<dbReference type="InterPro" id="IPR002591">
    <property type="entry name" value="Phosphodiest/P_Trfase"/>
</dbReference>
<accession>A0ABS5KCC1</accession>
<dbReference type="SUPFAM" id="SSF53649">
    <property type="entry name" value="Alkaline phosphatase-like"/>
    <property type="match status" value="1"/>
</dbReference>
<gene>
    <name evidence="1" type="ORF">KEM09_14800</name>
</gene>
<organism evidence="1 2">
    <name type="scientific">Carboxylicivirga mesophila</name>
    <dbReference type="NCBI Taxonomy" id="1166478"/>
    <lineage>
        <taxon>Bacteria</taxon>
        <taxon>Pseudomonadati</taxon>
        <taxon>Bacteroidota</taxon>
        <taxon>Bacteroidia</taxon>
        <taxon>Marinilabiliales</taxon>
        <taxon>Marinilabiliaceae</taxon>
        <taxon>Carboxylicivirga</taxon>
    </lineage>
</organism>
<evidence type="ECO:0000313" key="1">
    <source>
        <dbReference type="EMBL" id="MBS2212685.1"/>
    </source>
</evidence>
<dbReference type="Gene3D" id="3.40.720.10">
    <property type="entry name" value="Alkaline Phosphatase, subunit A"/>
    <property type="match status" value="2"/>
</dbReference>
<reference evidence="1 2" key="1">
    <citation type="journal article" date="2014" name="Int. J. Syst. Evol. Microbiol.">
        <title>Carboxylicivirga gen. nov. in the family Marinilabiliaceae with two novel species, Carboxylicivirga mesophila sp. nov. and Carboxylicivirga taeanensis sp. nov., and reclassification of Cytophaga fermentans as Saccharicrinis fermentans gen. nov., comb. nov.</title>
        <authorList>
            <person name="Yang S.H."/>
            <person name="Seo H.S."/>
            <person name="Woo J.H."/>
            <person name="Oh H.M."/>
            <person name="Jang H."/>
            <person name="Lee J.H."/>
            <person name="Kim S.J."/>
            <person name="Kwon K.K."/>
        </authorList>
    </citation>
    <scope>NUCLEOTIDE SEQUENCE [LARGE SCALE GENOMIC DNA]</scope>
    <source>
        <strain evidence="1 2">JCM 18290</strain>
    </source>
</reference>
<sequence length="288" mass="32444">MNGKLLYVLSLLITLSWYNAYAGNKKVLIIGIDGCRPDALQKANTPNIDKLWKEGAYTFSAQTDPISSSGICWTGMLTGVWHEKHKVVTNEYKQPNIEEYPHFFRRLKEHDSMASTYSVVNWKPIHKILQSGDSDLEISRLFDGAVARAAKRMVKRNDADAIFIQLDEVDHSGHVNGFSPDSIKYLKTIEKADKHVGKIIKALKQRKHYDTEDWLVIITTDHGGSGYEHGKNIMEHTTIFYIANGNSVNEGHIEADVYVVDVAVTALHHLGVKIKEDWNLDGKVTGIK</sequence>
<dbReference type="EMBL" id="JAGUCN010000017">
    <property type="protein sequence ID" value="MBS2212685.1"/>
    <property type="molecule type" value="Genomic_DNA"/>
</dbReference>
<protein>
    <submittedName>
        <fullName evidence="1">Alkaline phosphatase family protein</fullName>
    </submittedName>
</protein>
<dbReference type="PANTHER" id="PTHR10151:SF120">
    <property type="entry name" value="BIS(5'-ADENOSYL)-TRIPHOSPHATASE"/>
    <property type="match status" value="1"/>
</dbReference>
<proteinExistence type="predicted"/>
<dbReference type="PANTHER" id="PTHR10151">
    <property type="entry name" value="ECTONUCLEOTIDE PYROPHOSPHATASE/PHOSPHODIESTERASE"/>
    <property type="match status" value="1"/>
</dbReference>
<dbReference type="InterPro" id="IPR017850">
    <property type="entry name" value="Alkaline_phosphatase_core_sf"/>
</dbReference>
<dbReference type="Proteomes" id="UP000721861">
    <property type="component" value="Unassembled WGS sequence"/>
</dbReference>
<name>A0ABS5KCC1_9BACT</name>
<dbReference type="RefSeq" id="WP_212229461.1">
    <property type="nucleotide sequence ID" value="NZ_JAGUCN010000017.1"/>
</dbReference>
<comment type="caution">
    <text evidence="1">The sequence shown here is derived from an EMBL/GenBank/DDBJ whole genome shotgun (WGS) entry which is preliminary data.</text>
</comment>
<evidence type="ECO:0000313" key="2">
    <source>
        <dbReference type="Proteomes" id="UP000721861"/>
    </source>
</evidence>
<keyword evidence="2" id="KW-1185">Reference proteome</keyword>
<dbReference type="Pfam" id="PF01663">
    <property type="entry name" value="Phosphodiest"/>
    <property type="match status" value="2"/>
</dbReference>